<reference evidence="1 2" key="1">
    <citation type="journal article" date="2009" name="Int. J. Syst. Evol. Microbiol.">
        <title>Janibacter hoylei sp. nov., Bacillus isronensis sp. nov. and Bacillus aryabhattai sp. nov., isolated from cryotubes used for collecting air from the upper atmosphere.</title>
        <authorList>
            <person name="Shivaji S."/>
            <person name="Chaturvedi P."/>
            <person name="Begum Z."/>
            <person name="Pindi P.K."/>
            <person name="Manorama R."/>
            <person name="Padmanaban D.A."/>
            <person name="Shouche Y.S."/>
            <person name="Pawar S."/>
            <person name="Vaishampayan P."/>
            <person name="Dutt C.B."/>
            <person name="Datta G.N."/>
            <person name="Manchanda R.K."/>
            <person name="Rao U.R."/>
            <person name="Bhargava P.M."/>
            <person name="Narlikar J.V."/>
        </authorList>
    </citation>
    <scope>NUCLEOTIDE SEQUENCE [LARGE SCALE GENOMIC DNA]</scope>
    <source>
        <strain evidence="1 2">PVAS-1</strain>
    </source>
</reference>
<evidence type="ECO:0000313" key="1">
    <source>
        <dbReference type="EMBL" id="RWU84033.1"/>
    </source>
</evidence>
<dbReference type="EMBL" id="PIPF01000006">
    <property type="protein sequence ID" value="RWU84033.1"/>
    <property type="molecule type" value="Genomic_DNA"/>
</dbReference>
<dbReference type="InterPro" id="IPR036689">
    <property type="entry name" value="ESAT-6-like_sf"/>
</dbReference>
<accession>A0A444B6J6</accession>
<dbReference type="InterPro" id="IPR010310">
    <property type="entry name" value="T7SS_ESAT-6-like"/>
</dbReference>
<dbReference type="RefSeq" id="WP_083853647.1">
    <property type="nucleotide sequence ID" value="NZ_ALWX01000019.1"/>
</dbReference>
<dbReference type="Proteomes" id="UP000288711">
    <property type="component" value="Unassembled WGS sequence"/>
</dbReference>
<dbReference type="SUPFAM" id="SSF140453">
    <property type="entry name" value="EsxAB dimer-like"/>
    <property type="match status" value="1"/>
</dbReference>
<sequence>MGWLGMNLDVVKGELPKWQNLAEDLGTVITNVNTQVQAANEAWNGADSEKFVSEWESQHRPQLEKIKQMLDALSEQLQHETTQQGEISNR</sequence>
<comment type="caution">
    <text evidence="1">The sequence shown here is derived from an EMBL/GenBank/DDBJ whole genome shotgun (WGS) entry which is preliminary data.</text>
</comment>
<gene>
    <name evidence="1" type="ORF">CWN80_06475</name>
</gene>
<dbReference type="Gene3D" id="1.10.287.1060">
    <property type="entry name" value="ESAT-6-like"/>
    <property type="match status" value="1"/>
</dbReference>
<evidence type="ECO:0000313" key="2">
    <source>
        <dbReference type="Proteomes" id="UP000288711"/>
    </source>
</evidence>
<organism evidence="1 2">
    <name type="scientific">Janibacter hoylei PVAS-1</name>
    <dbReference type="NCBI Taxonomy" id="1210046"/>
    <lineage>
        <taxon>Bacteria</taxon>
        <taxon>Bacillati</taxon>
        <taxon>Actinomycetota</taxon>
        <taxon>Actinomycetes</taxon>
        <taxon>Micrococcales</taxon>
        <taxon>Intrasporangiaceae</taxon>
        <taxon>Janibacter</taxon>
    </lineage>
</organism>
<dbReference type="AlphaFoldDB" id="A0A444B6J6"/>
<evidence type="ECO:0008006" key="3">
    <source>
        <dbReference type="Google" id="ProtNLM"/>
    </source>
</evidence>
<dbReference type="Pfam" id="PF06013">
    <property type="entry name" value="WXG100"/>
    <property type="match status" value="1"/>
</dbReference>
<dbReference type="OrthoDB" id="5244663at2"/>
<keyword evidence="2" id="KW-1185">Reference proteome</keyword>
<name>A0A444B6J6_9MICO</name>
<protein>
    <recommendedName>
        <fullName evidence="3">WXG100 family type VII secretion target</fullName>
    </recommendedName>
</protein>
<proteinExistence type="predicted"/>